<keyword evidence="4 10" id="KW-1003">Cell membrane</keyword>
<reference evidence="11 12" key="2">
    <citation type="submission" date="2019-10" db="EMBL/GenBank/DDBJ databases">
        <title>Thermopilla bonchosmolovskayae gen. nov., sp. nov., a moderately thermophilic Chloroflexi bacterium from a Chukotka hot spring (Arctic, Russia), representing a novel classis Thermopillaia, which include previously uncultivated lineage OLB14.</title>
        <authorList>
            <person name="Kochetkova T.V."/>
            <person name="Zayulina K.S."/>
            <person name="Zhigarkov V.S."/>
            <person name="Minaev N.V."/>
            <person name="Novikov A."/>
            <person name="Toshchakov S.V."/>
            <person name="Elcheninov A.G."/>
            <person name="Kublanov I.V."/>
        </authorList>
    </citation>
    <scope>NUCLEOTIDE SEQUENCE [LARGE SCALE GENOMIC DNA]</scope>
    <source>
        <strain evidence="11 12">3753O</strain>
    </source>
</reference>
<dbReference type="InterPro" id="IPR001185">
    <property type="entry name" value="MS_channel"/>
</dbReference>
<dbReference type="NCBIfam" id="TIGR00220">
    <property type="entry name" value="mscL"/>
    <property type="match status" value="1"/>
</dbReference>
<organism evidence="11 12">
    <name type="scientific">Tepidiforma bonchosmolovskayae</name>
    <dbReference type="NCBI Taxonomy" id="2601677"/>
    <lineage>
        <taxon>Bacteria</taxon>
        <taxon>Bacillati</taxon>
        <taxon>Chloroflexota</taxon>
        <taxon>Tepidiformia</taxon>
        <taxon>Tepidiformales</taxon>
        <taxon>Tepidiformaceae</taxon>
        <taxon>Tepidiforma</taxon>
    </lineage>
</organism>
<evidence type="ECO:0000256" key="9">
    <source>
        <dbReference type="ARBA" id="ARBA00023303"/>
    </source>
</evidence>
<keyword evidence="6 10" id="KW-1133">Transmembrane helix</keyword>
<comment type="similarity">
    <text evidence="2 10">Belongs to the MscL family.</text>
</comment>
<dbReference type="PANTHER" id="PTHR30266:SF2">
    <property type="entry name" value="LARGE-CONDUCTANCE MECHANOSENSITIVE CHANNEL"/>
    <property type="match status" value="1"/>
</dbReference>
<keyword evidence="8 10" id="KW-0472">Membrane</keyword>
<dbReference type="Gene3D" id="1.10.1200.120">
    <property type="entry name" value="Large-conductance mechanosensitive channel, MscL, domain 1"/>
    <property type="match status" value="1"/>
</dbReference>
<dbReference type="Proteomes" id="UP000326331">
    <property type="component" value="Chromosome"/>
</dbReference>
<dbReference type="RefSeq" id="WP_158066754.1">
    <property type="nucleotide sequence ID" value="NZ_CP042829.1"/>
</dbReference>
<keyword evidence="9 10" id="KW-0407">Ion channel</keyword>
<dbReference type="Pfam" id="PF01741">
    <property type="entry name" value="MscL"/>
    <property type="match status" value="1"/>
</dbReference>
<dbReference type="InterPro" id="IPR019823">
    <property type="entry name" value="Mechanosensitive_channel_CS"/>
</dbReference>
<dbReference type="PANTHER" id="PTHR30266">
    <property type="entry name" value="MECHANOSENSITIVE CHANNEL MSCL"/>
    <property type="match status" value="1"/>
</dbReference>
<evidence type="ECO:0000256" key="1">
    <source>
        <dbReference type="ARBA" id="ARBA00004651"/>
    </source>
</evidence>
<evidence type="ECO:0000256" key="6">
    <source>
        <dbReference type="ARBA" id="ARBA00022989"/>
    </source>
</evidence>
<dbReference type="InterPro" id="IPR037673">
    <property type="entry name" value="MSC/AndL"/>
</dbReference>
<dbReference type="HAMAP" id="MF_00115">
    <property type="entry name" value="MscL"/>
    <property type="match status" value="1"/>
</dbReference>
<dbReference type="PROSITE" id="PS01327">
    <property type="entry name" value="MSCL"/>
    <property type="match status" value="1"/>
</dbReference>
<evidence type="ECO:0000313" key="12">
    <source>
        <dbReference type="Proteomes" id="UP000326331"/>
    </source>
</evidence>
<feature type="transmembrane region" description="Helical" evidence="10">
    <location>
        <begin position="20"/>
        <end position="50"/>
    </location>
</feature>
<dbReference type="InterPro" id="IPR036019">
    <property type="entry name" value="MscL_channel"/>
</dbReference>
<dbReference type="EMBL" id="CP042829">
    <property type="protein sequence ID" value="QFG02830.1"/>
    <property type="molecule type" value="Genomic_DNA"/>
</dbReference>
<keyword evidence="5 10" id="KW-0812">Transmembrane</keyword>
<accession>A0ABX6C3I8</accession>
<keyword evidence="7 10" id="KW-0406">Ion transport</keyword>
<evidence type="ECO:0000256" key="4">
    <source>
        <dbReference type="ARBA" id="ARBA00022475"/>
    </source>
</evidence>
<comment type="subunit">
    <text evidence="10">Homopentamer.</text>
</comment>
<keyword evidence="12" id="KW-1185">Reference proteome</keyword>
<comment type="subcellular location">
    <subcellularLocation>
        <location evidence="1 10">Cell membrane</location>
        <topology evidence="1 10">Multi-pass membrane protein</topology>
    </subcellularLocation>
</comment>
<evidence type="ECO:0000256" key="8">
    <source>
        <dbReference type="ARBA" id="ARBA00023136"/>
    </source>
</evidence>
<evidence type="ECO:0000256" key="7">
    <source>
        <dbReference type="ARBA" id="ARBA00023065"/>
    </source>
</evidence>
<dbReference type="PRINTS" id="PR01264">
    <property type="entry name" value="MECHCHANNEL"/>
</dbReference>
<evidence type="ECO:0000256" key="3">
    <source>
        <dbReference type="ARBA" id="ARBA00022448"/>
    </source>
</evidence>
<gene>
    <name evidence="10 11" type="primary">mscL</name>
    <name evidence="11" type="ORF">Tbon_05850</name>
</gene>
<evidence type="ECO:0000256" key="2">
    <source>
        <dbReference type="ARBA" id="ARBA00007254"/>
    </source>
</evidence>
<name>A0ABX6C3I8_9CHLR</name>
<keyword evidence="3 10" id="KW-0813">Transport</keyword>
<evidence type="ECO:0000313" key="11">
    <source>
        <dbReference type="EMBL" id="QFG02830.1"/>
    </source>
</evidence>
<sequence length="130" mass="14292">MSGIFKEFRDFVLRGNVLDLAVAVVIGAAFTTVVNSLVANVLTPFIAAVFGQPSFADINFDIGDATIEVGLFFEAVVNFLIVAAVIFFFVVKPVNVLLERRKRGEAPADLPTPEDVQLLREIRDLLKQRP</sequence>
<reference evidence="11 12" key="1">
    <citation type="submission" date="2019-08" db="EMBL/GenBank/DDBJ databases">
        <authorList>
            <person name="Toschakov S.V."/>
        </authorList>
    </citation>
    <scope>NUCLEOTIDE SEQUENCE [LARGE SCALE GENOMIC DNA]</scope>
    <source>
        <strain evidence="11 12">3753O</strain>
    </source>
</reference>
<evidence type="ECO:0000256" key="5">
    <source>
        <dbReference type="ARBA" id="ARBA00022692"/>
    </source>
</evidence>
<comment type="function">
    <text evidence="10">Channel that opens in response to stretch forces in the membrane lipid bilayer. May participate in the regulation of osmotic pressure changes within the cell.</text>
</comment>
<proteinExistence type="inferred from homology"/>
<evidence type="ECO:0000256" key="10">
    <source>
        <dbReference type="HAMAP-Rule" id="MF_00115"/>
    </source>
</evidence>
<feature type="transmembrane region" description="Helical" evidence="10">
    <location>
        <begin position="70"/>
        <end position="91"/>
    </location>
</feature>
<protein>
    <recommendedName>
        <fullName evidence="10">Large-conductance mechanosensitive channel</fullName>
    </recommendedName>
</protein>
<dbReference type="SUPFAM" id="SSF81330">
    <property type="entry name" value="Gated mechanosensitive channel"/>
    <property type="match status" value="1"/>
</dbReference>